<evidence type="ECO:0000313" key="2">
    <source>
        <dbReference type="EMBL" id="MCG4959207.1"/>
    </source>
</evidence>
<evidence type="ECO:0000313" key="8">
    <source>
        <dbReference type="Proteomes" id="UP000284243"/>
    </source>
</evidence>
<keyword evidence="1" id="KW-0812">Transmembrane</keyword>
<dbReference type="Proteomes" id="UP001212263">
    <property type="component" value="Unassembled WGS sequence"/>
</dbReference>
<evidence type="ECO:0000313" key="5">
    <source>
        <dbReference type="EMBL" id="RGV28003.1"/>
    </source>
</evidence>
<feature type="transmembrane region" description="Helical" evidence="1">
    <location>
        <begin position="12"/>
        <end position="31"/>
    </location>
</feature>
<dbReference type="GeneID" id="61274882"/>
<dbReference type="Proteomes" id="UP000283426">
    <property type="component" value="Unassembled WGS sequence"/>
</dbReference>
<dbReference type="InterPro" id="IPR052712">
    <property type="entry name" value="Acid_resist_chaperone_HdeD"/>
</dbReference>
<reference evidence="2" key="2">
    <citation type="submission" date="2022-01" db="EMBL/GenBank/DDBJ databases">
        <title>Collection of gut derived symbiotic bacterial strains cultured from healthy donors.</title>
        <authorList>
            <person name="Lin H."/>
            <person name="Kohout C."/>
            <person name="Waligurski E."/>
            <person name="Pamer E.G."/>
        </authorList>
    </citation>
    <scope>NUCLEOTIDE SEQUENCE</scope>
    <source>
        <strain evidence="2">DFI.1.149</strain>
    </source>
</reference>
<evidence type="ECO:0000313" key="9">
    <source>
        <dbReference type="Proteomes" id="UP000284434"/>
    </source>
</evidence>
<evidence type="ECO:0000313" key="7">
    <source>
        <dbReference type="Proteomes" id="UP000283426"/>
    </source>
</evidence>
<dbReference type="Pfam" id="PF03729">
    <property type="entry name" value="DUF308"/>
    <property type="match status" value="2"/>
</dbReference>
<gene>
    <name evidence="5" type="ORF">DWW24_06635</name>
    <name evidence="4" type="ORF">DWW57_14140</name>
    <name evidence="6" type="ORF">DXA53_15290</name>
    <name evidence="2" type="ORF">L0P03_04940</name>
    <name evidence="3" type="ORF">PN645_11575</name>
</gene>
<comment type="caution">
    <text evidence="4">The sequence shown here is derived from an EMBL/GenBank/DDBJ whole genome shotgun (WGS) entry which is preliminary data.</text>
</comment>
<proteinExistence type="predicted"/>
<evidence type="ECO:0000256" key="1">
    <source>
        <dbReference type="SAM" id="Phobius"/>
    </source>
</evidence>
<dbReference type="InterPro" id="IPR005325">
    <property type="entry name" value="DUF308_memb"/>
</dbReference>
<dbReference type="EMBL" id="JAKNDN010000007">
    <property type="protein sequence ID" value="MCG4959207.1"/>
    <property type="molecule type" value="Genomic_DNA"/>
</dbReference>
<dbReference type="AlphaFoldDB" id="A0A1Y3Y9G4"/>
<feature type="transmembrane region" description="Helical" evidence="1">
    <location>
        <begin position="96"/>
        <end position="115"/>
    </location>
</feature>
<dbReference type="Proteomes" id="UP001199750">
    <property type="component" value="Unassembled WGS sequence"/>
</dbReference>
<reference evidence="3" key="3">
    <citation type="submission" date="2023-01" db="EMBL/GenBank/DDBJ databases">
        <title>Human gut microbiome strain richness.</title>
        <authorList>
            <person name="Chen-Liaw A."/>
        </authorList>
    </citation>
    <scope>NUCLEOTIDE SEQUENCE</scope>
    <source>
        <strain evidence="3">RTP21484st1_B7_RTP21484_190118</strain>
    </source>
</reference>
<dbReference type="RefSeq" id="WP_013611881.1">
    <property type="nucleotide sequence ID" value="NZ_CABJFF010000022.1"/>
</dbReference>
<protein>
    <submittedName>
        <fullName evidence="2">DUF308 domain-containing protein</fullName>
    </submittedName>
</protein>
<feature type="transmembrane region" description="Helical" evidence="1">
    <location>
        <begin position="68"/>
        <end position="90"/>
    </location>
</feature>
<dbReference type="Proteomes" id="UP000284243">
    <property type="component" value="Unassembled WGS sequence"/>
</dbReference>
<reference evidence="7 8" key="1">
    <citation type="submission" date="2018-08" db="EMBL/GenBank/DDBJ databases">
        <title>A genome reference for cultivated species of the human gut microbiota.</title>
        <authorList>
            <person name="Zou Y."/>
            <person name="Xue W."/>
            <person name="Luo G."/>
        </authorList>
    </citation>
    <scope>NUCLEOTIDE SEQUENCE [LARGE SCALE GENOMIC DNA]</scope>
    <source>
        <strain evidence="5 7">AF14-6AC</strain>
        <strain evidence="4 8">AF16-14</strain>
        <strain evidence="6 9">OF03-11</strain>
    </source>
</reference>
<feature type="transmembrane region" description="Helical" evidence="1">
    <location>
        <begin position="37"/>
        <end position="56"/>
    </location>
</feature>
<sequence>MQIVYTTSNFKGGIYRAVLAILLGLALLIWPADALKYVVMLIGIVFLAIGIIAFIISSRNREEHQRSFAPLSGIGSVILGLLLVCLPSTFATVFMFLLGFILVVAAVGQFVTLAAARQFGRIAPVSFLFPVLILIVGIVILFDPFSSAESVFILFGITAVFYGVTDLLNQYSIRKMRKASEEKEKIVKMGGDSDIEDAEFEEVEEGK</sequence>
<dbReference type="OMA" id="ITWVVYI"/>
<evidence type="ECO:0000313" key="6">
    <source>
        <dbReference type="EMBL" id="RGY04636.1"/>
    </source>
</evidence>
<evidence type="ECO:0000313" key="3">
    <source>
        <dbReference type="EMBL" id="MDB9223644.1"/>
    </source>
</evidence>
<dbReference type="EMBL" id="QRYW01000011">
    <property type="protein sequence ID" value="RGV28003.1"/>
    <property type="molecule type" value="Genomic_DNA"/>
</dbReference>
<organism evidence="4 8">
    <name type="scientific">Odoribacter splanchnicus</name>
    <dbReference type="NCBI Taxonomy" id="28118"/>
    <lineage>
        <taxon>Bacteria</taxon>
        <taxon>Pseudomonadati</taxon>
        <taxon>Bacteroidota</taxon>
        <taxon>Bacteroidia</taxon>
        <taxon>Bacteroidales</taxon>
        <taxon>Odoribacteraceae</taxon>
        <taxon>Odoribacter</taxon>
    </lineage>
</organism>
<keyword evidence="1" id="KW-1133">Transmembrane helix</keyword>
<accession>A0A1Y3Y9G4</accession>
<dbReference type="PANTHER" id="PTHR34989">
    <property type="entry name" value="PROTEIN HDED"/>
    <property type="match status" value="1"/>
</dbReference>
<dbReference type="Proteomes" id="UP000284434">
    <property type="component" value="Unassembled WGS sequence"/>
</dbReference>
<evidence type="ECO:0000313" key="4">
    <source>
        <dbReference type="EMBL" id="RGU54966.1"/>
    </source>
</evidence>
<dbReference type="PANTHER" id="PTHR34989:SF1">
    <property type="entry name" value="PROTEIN HDED"/>
    <property type="match status" value="1"/>
</dbReference>
<dbReference type="GO" id="GO:0005886">
    <property type="term" value="C:plasma membrane"/>
    <property type="evidence" value="ECO:0007669"/>
    <property type="project" value="TreeGrafter"/>
</dbReference>
<name>A0A1Y3Y9G4_9BACT</name>
<keyword evidence="1" id="KW-0472">Membrane</keyword>
<feature type="transmembrane region" description="Helical" evidence="1">
    <location>
        <begin position="148"/>
        <end position="168"/>
    </location>
</feature>
<dbReference type="EMBL" id="QRYC01000023">
    <property type="protein sequence ID" value="RGU54966.1"/>
    <property type="molecule type" value="Genomic_DNA"/>
</dbReference>
<dbReference type="EMBL" id="JAQMRD010000014">
    <property type="protein sequence ID" value="MDB9223644.1"/>
    <property type="molecule type" value="Genomic_DNA"/>
</dbReference>
<feature type="transmembrane region" description="Helical" evidence="1">
    <location>
        <begin position="122"/>
        <end position="142"/>
    </location>
</feature>
<dbReference type="EMBL" id="QSCO01000023">
    <property type="protein sequence ID" value="RGY04636.1"/>
    <property type="molecule type" value="Genomic_DNA"/>
</dbReference>